<dbReference type="AlphaFoldDB" id="A0A3Q1BIC2"/>
<comment type="subcellular location">
    <subcellularLocation>
        <location evidence="1">Cell junction</location>
        <location evidence="1">Tight junction</location>
    </subcellularLocation>
    <subcellularLocation>
        <location evidence="10">Endomembrane system</location>
        <topology evidence="10">Single-pass type I membrane protein</topology>
    </subcellularLocation>
</comment>
<evidence type="ECO:0000313" key="14">
    <source>
        <dbReference type="Ensembl" id="ENSAOCP00000012389.2"/>
    </source>
</evidence>
<name>A0A3Q1BIC2_AMPOC</name>
<evidence type="ECO:0000256" key="3">
    <source>
        <dbReference type="ARBA" id="ARBA00022427"/>
    </source>
</evidence>
<keyword evidence="8" id="KW-1015">Disulfide bond</keyword>
<dbReference type="GO" id="GO:0016020">
    <property type="term" value="C:membrane"/>
    <property type="evidence" value="ECO:0007669"/>
    <property type="project" value="TreeGrafter"/>
</dbReference>
<dbReference type="InterPro" id="IPR013783">
    <property type="entry name" value="Ig-like_fold"/>
</dbReference>
<keyword evidence="5" id="KW-0965">Cell junction</keyword>
<keyword evidence="4 12" id="KW-0812">Transmembrane</keyword>
<dbReference type="Ensembl" id="ENSAOCT00000020094.2">
    <property type="protein sequence ID" value="ENSAOCP00000012389.2"/>
    <property type="gene ID" value="ENSAOCG00000016826.2"/>
</dbReference>
<feature type="compositionally biased region" description="Basic and acidic residues" evidence="11">
    <location>
        <begin position="423"/>
        <end position="447"/>
    </location>
</feature>
<dbReference type="InterPro" id="IPR003599">
    <property type="entry name" value="Ig_sub"/>
</dbReference>
<feature type="compositionally biased region" description="Basic and acidic residues" evidence="11">
    <location>
        <begin position="709"/>
        <end position="719"/>
    </location>
</feature>
<dbReference type="Proteomes" id="UP001501940">
    <property type="component" value="Chromosome 1"/>
</dbReference>
<evidence type="ECO:0000256" key="2">
    <source>
        <dbReference type="ARBA" id="ARBA00009491"/>
    </source>
</evidence>
<feature type="compositionally biased region" description="Basic and acidic residues" evidence="11">
    <location>
        <begin position="454"/>
        <end position="478"/>
    </location>
</feature>
<dbReference type="SUPFAM" id="SSF48726">
    <property type="entry name" value="Immunoglobulin"/>
    <property type="match status" value="1"/>
</dbReference>
<dbReference type="SMART" id="SM00409">
    <property type="entry name" value="IG"/>
    <property type="match status" value="1"/>
</dbReference>
<evidence type="ECO:0000256" key="9">
    <source>
        <dbReference type="ARBA" id="ARBA00023319"/>
    </source>
</evidence>
<feature type="domain" description="Ig-like" evidence="13">
    <location>
        <begin position="58"/>
        <end position="219"/>
    </location>
</feature>
<dbReference type="InterPro" id="IPR007110">
    <property type="entry name" value="Ig-like_dom"/>
</dbReference>
<keyword evidence="6 12" id="KW-1133">Transmembrane helix</keyword>
<dbReference type="PANTHER" id="PTHR15923">
    <property type="entry name" value="TRANSMEMBRANE AND IMMUNOGLOBULIN DOMAIN-CONTAINING PROTEIN"/>
    <property type="match status" value="1"/>
</dbReference>
<evidence type="ECO:0000256" key="8">
    <source>
        <dbReference type="ARBA" id="ARBA00023157"/>
    </source>
</evidence>
<dbReference type="GO" id="GO:0031016">
    <property type="term" value="P:pancreas development"/>
    <property type="evidence" value="ECO:0007669"/>
    <property type="project" value="TreeGrafter"/>
</dbReference>
<feature type="transmembrane region" description="Helical" evidence="12">
    <location>
        <begin position="244"/>
        <end position="263"/>
    </location>
</feature>
<dbReference type="GO" id="GO:0005923">
    <property type="term" value="C:bicellular tight junction"/>
    <property type="evidence" value="ECO:0007669"/>
    <property type="project" value="UniProtKB-SubCell"/>
</dbReference>
<evidence type="ECO:0000256" key="10">
    <source>
        <dbReference type="ARBA" id="ARBA00046288"/>
    </source>
</evidence>
<dbReference type="Pfam" id="PF05624">
    <property type="entry name" value="LSR"/>
    <property type="match status" value="1"/>
</dbReference>
<reference evidence="14" key="2">
    <citation type="submission" date="2025-08" db="UniProtKB">
        <authorList>
            <consortium name="Ensembl"/>
        </authorList>
    </citation>
    <scope>IDENTIFICATION</scope>
</reference>
<feature type="region of interest" description="Disordered" evidence="11">
    <location>
        <begin position="422"/>
        <end position="762"/>
    </location>
</feature>
<dbReference type="GO" id="GO:0012505">
    <property type="term" value="C:endomembrane system"/>
    <property type="evidence" value="ECO:0007669"/>
    <property type="project" value="UniProtKB-SubCell"/>
</dbReference>
<evidence type="ECO:0000256" key="11">
    <source>
        <dbReference type="SAM" id="MobiDB-lite"/>
    </source>
</evidence>
<evidence type="ECO:0000259" key="13">
    <source>
        <dbReference type="PROSITE" id="PS50835"/>
    </source>
</evidence>
<dbReference type="InterPro" id="IPR051874">
    <property type="entry name" value="Ig-like_domain-LISCH7"/>
</dbReference>
<evidence type="ECO:0000256" key="4">
    <source>
        <dbReference type="ARBA" id="ARBA00022692"/>
    </source>
</evidence>
<dbReference type="RefSeq" id="XP_023122774.3">
    <property type="nucleotide sequence ID" value="XM_023267006.3"/>
</dbReference>
<accession>A0A3Q1BIC2</accession>
<keyword evidence="15" id="KW-1185">Reference proteome</keyword>
<protein>
    <recommendedName>
        <fullName evidence="13">Ig-like domain-containing protein</fullName>
    </recommendedName>
</protein>
<evidence type="ECO:0000313" key="15">
    <source>
        <dbReference type="Proteomes" id="UP001501940"/>
    </source>
</evidence>
<dbReference type="PROSITE" id="PS50835">
    <property type="entry name" value="IG_LIKE"/>
    <property type="match status" value="1"/>
</dbReference>
<reference evidence="14" key="3">
    <citation type="submission" date="2025-09" db="UniProtKB">
        <authorList>
            <consortium name="Ensembl"/>
        </authorList>
    </citation>
    <scope>IDENTIFICATION</scope>
</reference>
<evidence type="ECO:0000256" key="7">
    <source>
        <dbReference type="ARBA" id="ARBA00023136"/>
    </source>
</evidence>
<proteinExistence type="inferred from homology"/>
<feature type="transmembrane region" description="Helical" evidence="12">
    <location>
        <begin position="45"/>
        <end position="67"/>
    </location>
</feature>
<feature type="compositionally biased region" description="Basic and acidic residues" evidence="11">
    <location>
        <begin position="544"/>
        <end position="564"/>
    </location>
</feature>
<organism evidence="14 15">
    <name type="scientific">Amphiprion ocellaris</name>
    <name type="common">Clown anemonefish</name>
    <dbReference type="NCBI Taxonomy" id="80972"/>
    <lineage>
        <taxon>Eukaryota</taxon>
        <taxon>Metazoa</taxon>
        <taxon>Chordata</taxon>
        <taxon>Craniata</taxon>
        <taxon>Vertebrata</taxon>
        <taxon>Euteleostomi</taxon>
        <taxon>Actinopterygii</taxon>
        <taxon>Neopterygii</taxon>
        <taxon>Teleostei</taxon>
        <taxon>Neoteleostei</taxon>
        <taxon>Acanthomorphata</taxon>
        <taxon>Ovalentaria</taxon>
        <taxon>Pomacentridae</taxon>
        <taxon>Amphiprion</taxon>
    </lineage>
</organism>
<keyword evidence="3" id="KW-0796">Tight junction</keyword>
<evidence type="ECO:0000256" key="12">
    <source>
        <dbReference type="SAM" id="Phobius"/>
    </source>
</evidence>
<comment type="similarity">
    <text evidence="2">Belongs to the immunoglobulin superfamily. LISCH7 family.</text>
</comment>
<feature type="compositionally biased region" description="Basic and acidic residues" evidence="11">
    <location>
        <begin position="492"/>
        <end position="515"/>
    </location>
</feature>
<evidence type="ECO:0000256" key="1">
    <source>
        <dbReference type="ARBA" id="ARBA00004435"/>
    </source>
</evidence>
<dbReference type="PANTHER" id="PTHR15923:SF7">
    <property type="entry name" value="IMMUNOGLOBULIN-LIKE DOMAIN-CONTAINING RECEPTOR 2 ISOFORM X1"/>
    <property type="match status" value="1"/>
</dbReference>
<dbReference type="KEGG" id="aoce:111566424"/>
<keyword evidence="7 12" id="KW-0472">Membrane</keyword>
<evidence type="ECO:0000256" key="5">
    <source>
        <dbReference type="ARBA" id="ARBA00022949"/>
    </source>
</evidence>
<evidence type="ECO:0000256" key="6">
    <source>
        <dbReference type="ARBA" id="ARBA00022989"/>
    </source>
</evidence>
<keyword evidence="9" id="KW-0393">Immunoglobulin domain</keyword>
<sequence>MSPLTVRCLRRRPGMRRRRKQDNVHHKTFAKSTCWTRSMFSTPKWWIFTVFLAGVLPPSCSGVHVFVRDEKRYAVLFQSVVLPCQYTSVSTQTAVVQWVYKSYCRDRTRDSFSFPDSLGGGLGGGGGLTGGTGGVGGGYETGITANYLDCSDNSRTVRTVASISGSSVTLSEYYKNRDISIINKADLRLGEVQWGDSGVYICKVVISDDLEGQSEASVELLVLGFSGVPEDLLPDFDLKIMPEWVFVVAVALGSVLFLLLVGVCWCQCCPHSCCCYVSCWCCPDTCCCPRHLYEAGKGIKTGTSTPQSPAYPPYFVSGVPTMVPIAPPSLVDKMSSVPTSDGTLLTAVPMHAVGVPYRVPSPQDQDSLRVLQYVEKQLAHFNPSRSISHQSCSLSELSSLHEGEAGFRQTFRNVQKKALPAIPDHDAEPEPQCHRDNRSPEPQRYRDNPPSPHRYRDDPDSEPRQNQEEPLPPRRYSDDPPSSSRSHRHGRNQREQNHSEEENHKRWNPRSEHLQRKSYRTAGRTGSLDELEEFAASYKQRGGRGAERREEERADYEMELRELNRYPSYRDGPPQHYHGNDEELDDNSDHEEHPRRNKTNRHNISPLPSPKKRRATSERERTVPPPPAVGPPSTSSQEKDYDATFLNSLLDRKAKLRGVGQGKSGARGEEDSDTPSKSSSKKSSGESSRHCSRSPSNRPDADSLPPYSESERNRTDRPSPRPPPANTRSSQPSPHFQPGRREEPRDKSRKASTLLSRDSLIV</sequence>
<reference evidence="14 15" key="1">
    <citation type="submission" date="2022-01" db="EMBL/GenBank/DDBJ databases">
        <title>A chromosome-scale genome assembly of the false clownfish, Amphiprion ocellaris.</title>
        <authorList>
            <person name="Ryu T."/>
        </authorList>
    </citation>
    <scope>NUCLEOTIDE SEQUENCE [LARGE SCALE GENOMIC DNA]</scope>
</reference>
<dbReference type="Gene3D" id="2.60.40.10">
    <property type="entry name" value="Immunoglobulins"/>
    <property type="match status" value="1"/>
</dbReference>
<dbReference type="InterPro" id="IPR036179">
    <property type="entry name" value="Ig-like_dom_sf"/>
</dbReference>
<dbReference type="InterPro" id="IPR008664">
    <property type="entry name" value="LISCH7"/>
</dbReference>
<dbReference type="GeneID" id="111566424"/>
<dbReference type="GeneTree" id="ENSGT00950000183058"/>